<feature type="transmembrane region" description="Helical" evidence="6">
    <location>
        <begin position="313"/>
        <end position="339"/>
    </location>
</feature>
<feature type="transmembrane region" description="Helical" evidence="6">
    <location>
        <begin position="90"/>
        <end position="108"/>
    </location>
</feature>
<proteinExistence type="predicted"/>
<evidence type="ECO:0000256" key="6">
    <source>
        <dbReference type="SAM" id="Phobius"/>
    </source>
</evidence>
<feature type="transmembrane region" description="Helical" evidence="6">
    <location>
        <begin position="141"/>
        <end position="161"/>
    </location>
</feature>
<evidence type="ECO:0000256" key="1">
    <source>
        <dbReference type="ARBA" id="ARBA00004651"/>
    </source>
</evidence>
<evidence type="ECO:0000256" key="4">
    <source>
        <dbReference type="ARBA" id="ARBA00022989"/>
    </source>
</evidence>
<name>A0A367WBG4_9PROT</name>
<dbReference type="GO" id="GO:0005886">
    <property type="term" value="C:plasma membrane"/>
    <property type="evidence" value="ECO:0007669"/>
    <property type="project" value="UniProtKB-SubCell"/>
</dbReference>
<feature type="transmembrane region" description="Helical" evidence="6">
    <location>
        <begin position="225"/>
        <end position="243"/>
    </location>
</feature>
<dbReference type="PANTHER" id="PTHR30482:SF10">
    <property type="entry name" value="HIGH-AFFINITY BRANCHED-CHAIN AMINO ACID TRANSPORT PROTEIN BRAE"/>
    <property type="match status" value="1"/>
</dbReference>
<feature type="transmembrane region" description="Helical" evidence="6">
    <location>
        <begin position="277"/>
        <end position="301"/>
    </location>
</feature>
<feature type="transmembrane region" description="Helical" evidence="6">
    <location>
        <begin position="351"/>
        <end position="370"/>
    </location>
</feature>
<protein>
    <submittedName>
        <fullName evidence="7">ABC transporter permease</fullName>
    </submittedName>
</protein>
<dbReference type="PANTHER" id="PTHR30482">
    <property type="entry name" value="HIGH-AFFINITY BRANCHED-CHAIN AMINO ACID TRANSPORT SYSTEM PERMEASE"/>
    <property type="match status" value="1"/>
</dbReference>
<dbReference type="CDD" id="cd06581">
    <property type="entry name" value="TM_PBP1_LivM_like"/>
    <property type="match status" value="1"/>
</dbReference>
<dbReference type="AlphaFoldDB" id="A0A367WBG4"/>
<organism evidence="7 8">
    <name type="scientific">Thalassospira profundimaris</name>
    <dbReference type="NCBI Taxonomy" id="502049"/>
    <lineage>
        <taxon>Bacteria</taxon>
        <taxon>Pseudomonadati</taxon>
        <taxon>Pseudomonadota</taxon>
        <taxon>Alphaproteobacteria</taxon>
        <taxon>Rhodospirillales</taxon>
        <taxon>Thalassospiraceae</taxon>
        <taxon>Thalassospira</taxon>
    </lineage>
</organism>
<evidence type="ECO:0000313" key="7">
    <source>
        <dbReference type="EMBL" id="RCK37921.1"/>
    </source>
</evidence>
<comment type="subcellular location">
    <subcellularLocation>
        <location evidence="1">Cell membrane</location>
        <topology evidence="1">Multi-pass membrane protein</topology>
    </subcellularLocation>
</comment>
<evidence type="ECO:0000313" key="8">
    <source>
        <dbReference type="Proteomes" id="UP000253226"/>
    </source>
</evidence>
<dbReference type="GO" id="GO:0015658">
    <property type="term" value="F:branched-chain amino acid transmembrane transporter activity"/>
    <property type="evidence" value="ECO:0007669"/>
    <property type="project" value="InterPro"/>
</dbReference>
<dbReference type="InterPro" id="IPR043428">
    <property type="entry name" value="LivM-like"/>
</dbReference>
<feature type="transmembrane region" description="Helical" evidence="6">
    <location>
        <begin position="115"/>
        <end position="135"/>
    </location>
</feature>
<dbReference type="EMBL" id="JPWF01000004">
    <property type="protein sequence ID" value="RCK37921.1"/>
    <property type="molecule type" value="Genomic_DNA"/>
</dbReference>
<evidence type="ECO:0000256" key="3">
    <source>
        <dbReference type="ARBA" id="ARBA00022692"/>
    </source>
</evidence>
<feature type="transmembrane region" description="Helical" evidence="6">
    <location>
        <begin position="67"/>
        <end position="84"/>
    </location>
</feature>
<gene>
    <name evidence="7" type="ORF">TH19_07835</name>
</gene>
<dbReference type="RefSeq" id="WP_114101727.1">
    <property type="nucleotide sequence ID" value="NZ_JPWF01000004.1"/>
</dbReference>
<sequence>MTQSLKDKLVIILLAAVIAAFSITFIAIEEQVEIFALLVFAAALVLGGAKLGITASIAQSLARNERLMNFAFIAATIAVVFWFREDHFPLLMIATVLLYVIACCGLNIQFGFTGVVNFAGAAFFGVGCYTAAVLGGTSVPLLLVIVLGGVIAAIVGSVLIIPVLRTRGHYAAVVTIAFGLLFRTFLEVNDTLGGPQGLGVSGMNLFGWDFNNNIEISENLEISFYMNYVVLALIMVILTFVLMRRIERSWIGLNFDAVRLDETAAACFGIDIKRWKIVAFTLGNFLAGTAGALYAMMLGFIAPSNFAFSDSLILVSIVLLGGMGSLWGTILAAGLVVLLPEKLQVIQEYRFLIYAVVMILILLFRPQGILPRGLRAYIPGWRG</sequence>
<dbReference type="InterPro" id="IPR001851">
    <property type="entry name" value="ABC_transp_permease"/>
</dbReference>
<evidence type="ECO:0000256" key="2">
    <source>
        <dbReference type="ARBA" id="ARBA00022475"/>
    </source>
</evidence>
<dbReference type="Proteomes" id="UP000253226">
    <property type="component" value="Unassembled WGS sequence"/>
</dbReference>
<keyword evidence="3 6" id="KW-0812">Transmembrane</keyword>
<dbReference type="OrthoDB" id="9810505at2"/>
<keyword evidence="5 6" id="KW-0472">Membrane</keyword>
<reference evidence="7 8" key="1">
    <citation type="submission" date="2014-07" db="EMBL/GenBank/DDBJ databases">
        <title>Draft genome sequence of Thalassospira profundimaris 35.</title>
        <authorList>
            <person name="Lai Q."/>
            <person name="Shao Z."/>
        </authorList>
    </citation>
    <scope>NUCLEOTIDE SEQUENCE [LARGE SCALE GENOMIC DNA]</scope>
    <source>
        <strain evidence="7 8">35</strain>
    </source>
</reference>
<feature type="transmembrane region" description="Helical" evidence="6">
    <location>
        <begin position="9"/>
        <end position="28"/>
    </location>
</feature>
<keyword evidence="2" id="KW-1003">Cell membrane</keyword>
<feature type="transmembrane region" description="Helical" evidence="6">
    <location>
        <begin position="168"/>
        <end position="186"/>
    </location>
</feature>
<evidence type="ECO:0000256" key="5">
    <source>
        <dbReference type="ARBA" id="ARBA00023136"/>
    </source>
</evidence>
<keyword evidence="4 6" id="KW-1133">Transmembrane helix</keyword>
<dbReference type="Pfam" id="PF02653">
    <property type="entry name" value="BPD_transp_2"/>
    <property type="match status" value="1"/>
</dbReference>
<accession>A0A367WBG4</accession>
<feature type="transmembrane region" description="Helical" evidence="6">
    <location>
        <begin position="34"/>
        <end position="55"/>
    </location>
</feature>
<comment type="caution">
    <text evidence="7">The sequence shown here is derived from an EMBL/GenBank/DDBJ whole genome shotgun (WGS) entry which is preliminary data.</text>
</comment>